<dbReference type="InterPro" id="IPR013154">
    <property type="entry name" value="ADH-like_N"/>
</dbReference>
<dbReference type="InterPro" id="IPR036291">
    <property type="entry name" value="NAD(P)-bd_dom_sf"/>
</dbReference>
<evidence type="ECO:0000313" key="9">
    <source>
        <dbReference type="EMBL" id="KAF2019100.1"/>
    </source>
</evidence>
<dbReference type="InterPro" id="IPR020843">
    <property type="entry name" value="ER"/>
</dbReference>
<dbReference type="EMBL" id="ML978067">
    <property type="protein sequence ID" value="KAF2019100.1"/>
    <property type="molecule type" value="Genomic_DNA"/>
</dbReference>
<dbReference type="Gene3D" id="3.40.50.720">
    <property type="entry name" value="NAD(P)-binding Rossmann-like Domain"/>
    <property type="match status" value="1"/>
</dbReference>
<protein>
    <submittedName>
        <fullName evidence="9">GroES-like protein</fullName>
    </submittedName>
</protein>
<dbReference type="RefSeq" id="XP_033387439.1">
    <property type="nucleotide sequence ID" value="XM_033532919.1"/>
</dbReference>
<dbReference type="CDD" id="cd08297">
    <property type="entry name" value="CAD3"/>
    <property type="match status" value="1"/>
</dbReference>
<dbReference type="Proteomes" id="UP000799778">
    <property type="component" value="Unassembled WGS sequence"/>
</dbReference>
<dbReference type="SUPFAM" id="SSF50129">
    <property type="entry name" value="GroES-like"/>
    <property type="match status" value="1"/>
</dbReference>
<evidence type="ECO:0000256" key="5">
    <source>
        <dbReference type="ARBA" id="ARBA00023002"/>
    </source>
</evidence>
<keyword evidence="4 7" id="KW-0862">Zinc</keyword>
<dbReference type="Pfam" id="PF08240">
    <property type="entry name" value="ADH_N"/>
    <property type="match status" value="1"/>
</dbReference>
<keyword evidence="10" id="KW-1185">Reference proteome</keyword>
<keyword evidence="6" id="KW-0520">NAD</keyword>
<dbReference type="GO" id="GO:0008270">
    <property type="term" value="F:zinc ion binding"/>
    <property type="evidence" value="ECO:0007669"/>
    <property type="project" value="InterPro"/>
</dbReference>
<keyword evidence="5" id="KW-0560">Oxidoreductase</keyword>
<evidence type="ECO:0000256" key="3">
    <source>
        <dbReference type="ARBA" id="ARBA00022723"/>
    </source>
</evidence>
<dbReference type="PROSITE" id="PS00059">
    <property type="entry name" value="ADH_ZINC"/>
    <property type="match status" value="1"/>
</dbReference>
<evidence type="ECO:0000256" key="4">
    <source>
        <dbReference type="ARBA" id="ARBA00022833"/>
    </source>
</evidence>
<dbReference type="PANTHER" id="PTHR42940">
    <property type="entry name" value="ALCOHOL DEHYDROGENASE 1-RELATED"/>
    <property type="match status" value="1"/>
</dbReference>
<comment type="similarity">
    <text evidence="2 7">Belongs to the zinc-containing alcohol dehydrogenase family.</text>
</comment>
<evidence type="ECO:0000313" key="10">
    <source>
        <dbReference type="Proteomes" id="UP000799778"/>
    </source>
</evidence>
<dbReference type="OrthoDB" id="1879366at2759"/>
<reference evidence="9" key="1">
    <citation type="journal article" date="2020" name="Stud. Mycol.">
        <title>101 Dothideomycetes genomes: a test case for predicting lifestyles and emergence of pathogens.</title>
        <authorList>
            <person name="Haridas S."/>
            <person name="Albert R."/>
            <person name="Binder M."/>
            <person name="Bloem J."/>
            <person name="Labutti K."/>
            <person name="Salamov A."/>
            <person name="Andreopoulos B."/>
            <person name="Baker S."/>
            <person name="Barry K."/>
            <person name="Bills G."/>
            <person name="Bluhm B."/>
            <person name="Cannon C."/>
            <person name="Castanera R."/>
            <person name="Culley D."/>
            <person name="Daum C."/>
            <person name="Ezra D."/>
            <person name="Gonzalez J."/>
            <person name="Henrissat B."/>
            <person name="Kuo A."/>
            <person name="Liang C."/>
            <person name="Lipzen A."/>
            <person name="Lutzoni F."/>
            <person name="Magnuson J."/>
            <person name="Mondo S."/>
            <person name="Nolan M."/>
            <person name="Ohm R."/>
            <person name="Pangilinan J."/>
            <person name="Park H.-J."/>
            <person name="Ramirez L."/>
            <person name="Alfaro M."/>
            <person name="Sun H."/>
            <person name="Tritt A."/>
            <person name="Yoshinaga Y."/>
            <person name="Zwiers L.-H."/>
            <person name="Turgeon B."/>
            <person name="Goodwin S."/>
            <person name="Spatafora J."/>
            <person name="Crous P."/>
            <person name="Grigoriev I."/>
        </authorList>
    </citation>
    <scope>NUCLEOTIDE SEQUENCE</scope>
    <source>
        <strain evidence="9">CBS 175.79</strain>
    </source>
</reference>
<dbReference type="GO" id="GO:0005737">
    <property type="term" value="C:cytoplasm"/>
    <property type="evidence" value="ECO:0007669"/>
    <property type="project" value="TreeGrafter"/>
</dbReference>
<dbReference type="GeneID" id="54290316"/>
<dbReference type="InterPro" id="IPR002328">
    <property type="entry name" value="ADH_Zn_CS"/>
</dbReference>
<accession>A0A6A5Y2S1</accession>
<evidence type="ECO:0000256" key="2">
    <source>
        <dbReference type="ARBA" id="ARBA00008072"/>
    </source>
</evidence>
<dbReference type="InterPro" id="IPR013149">
    <property type="entry name" value="ADH-like_C"/>
</dbReference>
<dbReference type="AlphaFoldDB" id="A0A6A5Y2S1"/>
<dbReference type="Pfam" id="PF00107">
    <property type="entry name" value="ADH_zinc_N"/>
    <property type="match status" value="1"/>
</dbReference>
<evidence type="ECO:0000256" key="6">
    <source>
        <dbReference type="ARBA" id="ARBA00023027"/>
    </source>
</evidence>
<organism evidence="9 10">
    <name type="scientific">Aaosphaeria arxii CBS 175.79</name>
    <dbReference type="NCBI Taxonomy" id="1450172"/>
    <lineage>
        <taxon>Eukaryota</taxon>
        <taxon>Fungi</taxon>
        <taxon>Dikarya</taxon>
        <taxon>Ascomycota</taxon>
        <taxon>Pezizomycotina</taxon>
        <taxon>Dothideomycetes</taxon>
        <taxon>Pleosporomycetidae</taxon>
        <taxon>Pleosporales</taxon>
        <taxon>Pleosporales incertae sedis</taxon>
        <taxon>Aaosphaeria</taxon>
    </lineage>
</organism>
<sequence>MSQTTTINRAAIYADPGTPKIEVLELPIPEPGPGEVLVRLLYSGVCHTDYAFCTNGFPHLPVPTQKGQIGGHEGIGEVIAQGTGVKTPQVGSKVGIKFAADACLACSNCLEGGETSCAEAKISGYYTPGTFQQYCISTARYLSPIPDGLDLAAAAPLMCGGVTVYTALVRSHVRNGDWVLVSGAGGGLGHLAIQYAKALGARVLAIDHGSKKQFCQSLGADEFLDFTMFQEDKDLSNAVLQITSGGARIGLMCSSSPRTYANALSWLGFRGHLVCLGVPEVEGSLTPSIGEMINNEITISAIKAGNRREVQECLQIAASGAVKTHYELRKLDDLGDI</sequence>
<dbReference type="GO" id="GO:0004022">
    <property type="term" value="F:alcohol dehydrogenase (NAD+) activity"/>
    <property type="evidence" value="ECO:0007669"/>
    <property type="project" value="TreeGrafter"/>
</dbReference>
<dbReference type="SMART" id="SM00829">
    <property type="entry name" value="PKS_ER"/>
    <property type="match status" value="1"/>
</dbReference>
<evidence type="ECO:0000256" key="7">
    <source>
        <dbReference type="RuleBase" id="RU361277"/>
    </source>
</evidence>
<comment type="cofactor">
    <cofactor evidence="1 7">
        <name>Zn(2+)</name>
        <dbReference type="ChEBI" id="CHEBI:29105"/>
    </cofactor>
</comment>
<evidence type="ECO:0000259" key="8">
    <source>
        <dbReference type="SMART" id="SM00829"/>
    </source>
</evidence>
<dbReference type="Gene3D" id="3.90.180.10">
    <property type="entry name" value="Medium-chain alcohol dehydrogenases, catalytic domain"/>
    <property type="match status" value="1"/>
</dbReference>
<name>A0A6A5Y2S1_9PLEO</name>
<dbReference type="FunFam" id="3.40.50.720:FF:000039">
    <property type="entry name" value="Alcohol dehydrogenase AdhP"/>
    <property type="match status" value="1"/>
</dbReference>
<dbReference type="SUPFAM" id="SSF51735">
    <property type="entry name" value="NAD(P)-binding Rossmann-fold domains"/>
    <property type="match status" value="1"/>
</dbReference>
<evidence type="ECO:0000256" key="1">
    <source>
        <dbReference type="ARBA" id="ARBA00001947"/>
    </source>
</evidence>
<dbReference type="InterPro" id="IPR002364">
    <property type="entry name" value="Quin_OxRdtase/zeta-crystal_CS"/>
</dbReference>
<dbReference type="PROSITE" id="PS01162">
    <property type="entry name" value="QOR_ZETA_CRYSTAL"/>
    <property type="match status" value="1"/>
</dbReference>
<keyword evidence="3 7" id="KW-0479">Metal-binding</keyword>
<gene>
    <name evidence="9" type="ORF">BU24DRAFT_476134</name>
</gene>
<dbReference type="InterPro" id="IPR011032">
    <property type="entry name" value="GroES-like_sf"/>
</dbReference>
<proteinExistence type="inferred from homology"/>
<feature type="domain" description="Enoyl reductase (ER)" evidence="8">
    <location>
        <begin position="17"/>
        <end position="322"/>
    </location>
</feature>
<dbReference type="PANTHER" id="PTHR42940:SF5">
    <property type="entry name" value="ALCOHOL DEHYDROGENASE 2"/>
    <property type="match status" value="1"/>
</dbReference>